<accession>G8QQA2</accession>
<reference evidence="1 2" key="1">
    <citation type="submission" date="2011-11" db="EMBL/GenBank/DDBJ databases">
        <title>Complete sequence of Spirochaeta sp. grapes.</title>
        <authorList>
            <consortium name="US DOE Joint Genome Institute"/>
            <person name="Lucas S."/>
            <person name="Han J."/>
            <person name="Lapidus A."/>
            <person name="Cheng J.-F."/>
            <person name="Goodwin L."/>
            <person name="Pitluck S."/>
            <person name="Peters L."/>
            <person name="Ovchinnikova G."/>
            <person name="Munk A.C."/>
            <person name="Detter J.C."/>
            <person name="Han C."/>
            <person name="Tapia R."/>
            <person name="Land M."/>
            <person name="Hauser L."/>
            <person name="Kyrpides N."/>
            <person name="Ivanova N."/>
            <person name="Pagani I."/>
            <person name="Ritalahtilisa K."/>
            <person name="Loeffler F."/>
            <person name="Woyke T."/>
        </authorList>
    </citation>
    <scope>NUCLEOTIDE SEQUENCE [LARGE SCALE GENOMIC DNA]</scope>
    <source>
        <strain evidence="2">ATCC BAA-1885 / DSM 22778 / Grapes</strain>
    </source>
</reference>
<dbReference type="InterPro" id="IPR008930">
    <property type="entry name" value="Terpenoid_cyclase/PrenylTrfase"/>
</dbReference>
<dbReference type="AlphaFoldDB" id="G8QQA2"/>
<dbReference type="KEGG" id="sgp:SpiGrapes_1960"/>
<dbReference type="Proteomes" id="UP000005632">
    <property type="component" value="Chromosome"/>
</dbReference>
<protein>
    <recommendedName>
        <fullName evidence="3">Nitrogen fixation protein NifH</fullName>
    </recommendedName>
</protein>
<evidence type="ECO:0000313" key="1">
    <source>
        <dbReference type="EMBL" id="AEV29747.1"/>
    </source>
</evidence>
<keyword evidence="2" id="KW-1185">Reference proteome</keyword>
<organism evidence="1 2">
    <name type="scientific">Sphaerochaeta pleomorpha (strain ATCC BAA-1885 / DSM 22778 / Grapes)</name>
    <dbReference type="NCBI Taxonomy" id="158190"/>
    <lineage>
        <taxon>Bacteria</taxon>
        <taxon>Pseudomonadati</taxon>
        <taxon>Spirochaetota</taxon>
        <taxon>Spirochaetia</taxon>
        <taxon>Spirochaetales</taxon>
        <taxon>Sphaerochaetaceae</taxon>
        <taxon>Sphaerochaeta</taxon>
    </lineage>
</organism>
<dbReference type="OrthoDB" id="370326at2"/>
<dbReference type="Gene3D" id="1.50.10.20">
    <property type="match status" value="1"/>
</dbReference>
<sequence length="327" mass="37539">MEKVLIDWLLEENNPSVRFATLTRLLDEPLDDPEVQKTCNCIGKGDVVARILDKQNSDGSWGIPERFYLDKYTGTVWTLLVLSELYAPADDMRVVRACDFILDHSFNAESGGFSTSESVRTKTGLASLVIPCLTGNMVYSLIRCGYLEDERVQRAIEWICTYQRTDDGDDRPPLGPMYDRYRSCWGRHSCHMGVAKGLKALCAIPLEKRNDQVASKIEELCEYFLIHHIFKKSHKLEEVSKPGWLRFGFPLMYQSDVLELMELFADLEIHDSRLDESLELIEKKATSEGKWVLENSYNGRLQVAIEQKGEPSKWLTLKALKVLQEYR</sequence>
<dbReference type="EMBL" id="CP003155">
    <property type="protein sequence ID" value="AEV29747.1"/>
    <property type="molecule type" value="Genomic_DNA"/>
</dbReference>
<dbReference type="RefSeq" id="WP_014270590.1">
    <property type="nucleotide sequence ID" value="NC_016633.1"/>
</dbReference>
<dbReference type="HOGENOM" id="CLU_972559_0_0_12"/>
<gene>
    <name evidence="1" type="ordered locus">SpiGrapes_1960</name>
</gene>
<dbReference type="SUPFAM" id="SSF48239">
    <property type="entry name" value="Terpenoid cyclases/Protein prenyltransferases"/>
    <property type="match status" value="1"/>
</dbReference>
<name>G8QQA2_SPHPG</name>
<evidence type="ECO:0008006" key="3">
    <source>
        <dbReference type="Google" id="ProtNLM"/>
    </source>
</evidence>
<proteinExistence type="predicted"/>
<evidence type="ECO:0000313" key="2">
    <source>
        <dbReference type="Proteomes" id="UP000005632"/>
    </source>
</evidence>
<dbReference type="STRING" id="158190.SpiGrapes_1960"/>